<evidence type="ECO:0000313" key="1">
    <source>
        <dbReference type="EMBL" id="CDM37223.1"/>
    </source>
</evidence>
<reference evidence="1" key="1">
    <citation type="journal article" date="2014" name="Nat. Commun.">
        <title>Multiple recent horizontal transfers of a large genomic region in cheese making fungi.</title>
        <authorList>
            <person name="Cheeseman K."/>
            <person name="Ropars J."/>
            <person name="Renault P."/>
            <person name="Dupont J."/>
            <person name="Gouzy J."/>
            <person name="Branca A."/>
            <person name="Abraham A.L."/>
            <person name="Ceppi M."/>
            <person name="Conseiller E."/>
            <person name="Debuchy R."/>
            <person name="Malagnac F."/>
            <person name="Goarin A."/>
            <person name="Silar P."/>
            <person name="Lacoste S."/>
            <person name="Sallet E."/>
            <person name="Bensimon A."/>
            <person name="Giraud T."/>
            <person name="Brygoo Y."/>
        </authorList>
    </citation>
    <scope>NUCLEOTIDE SEQUENCE [LARGE SCALE GENOMIC DNA]</scope>
    <source>
        <strain evidence="1">FM164</strain>
    </source>
</reference>
<dbReference type="OrthoDB" id="3796275at2759"/>
<gene>
    <name evidence="1" type="ORF">PROQFM164_S06g000184</name>
</gene>
<evidence type="ECO:0000313" key="2">
    <source>
        <dbReference type="Proteomes" id="UP000030686"/>
    </source>
</evidence>
<dbReference type="EMBL" id="HG792020">
    <property type="protein sequence ID" value="CDM37223.1"/>
    <property type="molecule type" value="Genomic_DNA"/>
</dbReference>
<organism evidence="1 2">
    <name type="scientific">Penicillium roqueforti (strain FM164)</name>
    <dbReference type="NCBI Taxonomy" id="1365484"/>
    <lineage>
        <taxon>Eukaryota</taxon>
        <taxon>Fungi</taxon>
        <taxon>Dikarya</taxon>
        <taxon>Ascomycota</taxon>
        <taxon>Pezizomycotina</taxon>
        <taxon>Eurotiomycetes</taxon>
        <taxon>Eurotiomycetidae</taxon>
        <taxon>Eurotiales</taxon>
        <taxon>Aspergillaceae</taxon>
        <taxon>Penicillium</taxon>
    </lineage>
</organism>
<proteinExistence type="predicted"/>
<name>W6QK84_PENRF</name>
<keyword evidence="2" id="KW-1185">Reference proteome</keyword>
<accession>W6QK84</accession>
<dbReference type="AlphaFoldDB" id="W6QK84"/>
<protein>
    <submittedName>
        <fullName evidence="1">Uncharacterized protein</fullName>
    </submittedName>
</protein>
<sequence length="212" mass="23695">MALSLWGFGPFVAGPVVESRRPLKRSILELFCSRASNRETDQYQSYRDAKKRERSRQRAATEQALAIVSSPDPLILSPHIKSPSDPVIPLIKSLSQQYLTTITSNCKTLLSLHSLSVPTKTTLATAFRGVPDFIILDSYKAIKVIGEAKTPWDCLSVNILATAILTFGDGEERRYLGQLAGQMRELDLKYAFLTTYDETIFVREVDVGSHWS</sequence>
<dbReference type="Proteomes" id="UP000030686">
    <property type="component" value="Unassembled WGS sequence"/>
</dbReference>